<dbReference type="EMBL" id="JAGSOH010000133">
    <property type="protein sequence ID" value="MBR7830448.1"/>
    <property type="molecule type" value="Genomic_DNA"/>
</dbReference>
<evidence type="ECO:0000313" key="1">
    <source>
        <dbReference type="EMBL" id="MBR7830448.1"/>
    </source>
</evidence>
<organism evidence="1 2">
    <name type="scientific">Actinospica acidithermotolerans</name>
    <dbReference type="NCBI Taxonomy" id="2828514"/>
    <lineage>
        <taxon>Bacteria</taxon>
        <taxon>Bacillati</taxon>
        <taxon>Actinomycetota</taxon>
        <taxon>Actinomycetes</taxon>
        <taxon>Catenulisporales</taxon>
        <taxon>Actinospicaceae</taxon>
        <taxon>Actinospica</taxon>
    </lineage>
</organism>
<protein>
    <submittedName>
        <fullName evidence="1">Uncharacterized protein</fullName>
    </submittedName>
</protein>
<dbReference type="RefSeq" id="WP_212521574.1">
    <property type="nucleotide sequence ID" value="NZ_JAGSOH010000133.1"/>
</dbReference>
<accession>A0A941EHE6</accession>
<sequence>MDAAERAGEPGAGRQPPPAGCAVHVAALRVTGLDRRHTTALREVLAPEDGERATVLATVVHLAVHDPAGFIEAVLDRLDPQWRALDALALHARLAEITGPRRRVVLLLRVRARILHALARRPQP</sequence>
<dbReference type="Proteomes" id="UP000676325">
    <property type="component" value="Unassembled WGS sequence"/>
</dbReference>
<name>A0A941EHE6_9ACTN</name>
<evidence type="ECO:0000313" key="2">
    <source>
        <dbReference type="Proteomes" id="UP000676325"/>
    </source>
</evidence>
<proteinExistence type="predicted"/>
<dbReference type="AlphaFoldDB" id="A0A941EHE6"/>
<gene>
    <name evidence="1" type="ORF">KDK95_29375</name>
</gene>
<keyword evidence="2" id="KW-1185">Reference proteome</keyword>
<reference evidence="1" key="1">
    <citation type="submission" date="2021-04" db="EMBL/GenBank/DDBJ databases">
        <title>Genome based classification of Actinospica acidithermotolerans sp. nov., an actinobacterium isolated from an Indonesian hot spring.</title>
        <authorList>
            <person name="Kusuma A.B."/>
            <person name="Putra K.E."/>
            <person name="Nafisah S."/>
            <person name="Loh J."/>
            <person name="Nouioui I."/>
            <person name="Goodfellow M."/>
        </authorList>
    </citation>
    <scope>NUCLEOTIDE SEQUENCE</scope>
    <source>
        <strain evidence="1">MGRD01-02</strain>
    </source>
</reference>
<comment type="caution">
    <text evidence="1">The sequence shown here is derived from an EMBL/GenBank/DDBJ whole genome shotgun (WGS) entry which is preliminary data.</text>
</comment>